<dbReference type="EMBL" id="CADCTD010000014">
    <property type="protein sequence ID" value="CAA9222692.1"/>
    <property type="molecule type" value="Genomic_DNA"/>
</dbReference>
<evidence type="ECO:0000256" key="1">
    <source>
        <dbReference type="SAM" id="MobiDB-lite"/>
    </source>
</evidence>
<organism evidence="2">
    <name type="scientific">uncultured Craurococcus sp</name>
    <dbReference type="NCBI Taxonomy" id="1135998"/>
    <lineage>
        <taxon>Bacteria</taxon>
        <taxon>Pseudomonadati</taxon>
        <taxon>Pseudomonadota</taxon>
        <taxon>Alphaproteobacteria</taxon>
        <taxon>Acetobacterales</taxon>
        <taxon>Acetobacteraceae</taxon>
        <taxon>Craurococcus</taxon>
        <taxon>environmental samples</taxon>
    </lineage>
</organism>
<evidence type="ECO:0000313" key="2">
    <source>
        <dbReference type="EMBL" id="CAA9222692.1"/>
    </source>
</evidence>
<reference evidence="2" key="1">
    <citation type="submission" date="2020-02" db="EMBL/GenBank/DDBJ databases">
        <authorList>
            <person name="Meier V. D."/>
        </authorList>
    </citation>
    <scope>NUCLEOTIDE SEQUENCE</scope>
    <source>
        <strain evidence="2">AVDCRST_MAG27</strain>
    </source>
</reference>
<protein>
    <submittedName>
        <fullName evidence="2">Uncharacterized protein</fullName>
    </submittedName>
</protein>
<feature type="region of interest" description="Disordered" evidence="1">
    <location>
        <begin position="1"/>
        <end position="20"/>
    </location>
</feature>
<accession>A0A6J4HI03</accession>
<gene>
    <name evidence="2" type="ORF">AVDCRST_MAG27-429</name>
</gene>
<dbReference type="AlphaFoldDB" id="A0A6J4HI03"/>
<proteinExistence type="predicted"/>
<name>A0A6J4HI03_9PROT</name>
<sequence>MERVPPSQAWQAAPAEPVSSWPWSVRTQLRRVWASSAGDQKYWLETSPFPSDREMERLP</sequence>